<sequence>MINERDIAEKFSPIWKQSFPFLTPNFIRMVNGTQLTEVNRISIPSLQKARYDIVSEIAFTLSEQVITTKQKLKTVLSDNKTLLNTTKEVASKIWKNGNYKEEDLILTKVEINEIEKISNNTLEFINKQNSENIIFRPTLKGYGFIPNLEADLLIDNTIVEIKTVNRNFKNSDLKQLLIYFALKQMSDKTNWEFGQLYNPRSGLAFKFELNELISKISGGKSQSEAFESLLNGLVREVQIDSKF</sequence>
<reference evidence="1 2" key="1">
    <citation type="submission" date="2020-08" db="EMBL/GenBank/DDBJ databases">
        <title>Functional genomics of gut bacteria from endangered species of beetles.</title>
        <authorList>
            <person name="Carlos-Shanley C."/>
        </authorList>
    </citation>
    <scope>NUCLEOTIDE SEQUENCE [LARGE SCALE GENOMIC DNA]</scope>
    <source>
        <strain evidence="1 2">S00136</strain>
    </source>
</reference>
<accession>A0A841NH20</accession>
<dbReference type="Proteomes" id="UP000589738">
    <property type="component" value="Unassembled WGS sequence"/>
</dbReference>
<evidence type="ECO:0000313" key="1">
    <source>
        <dbReference type="EMBL" id="MBB6370609.1"/>
    </source>
</evidence>
<proteinExistence type="predicted"/>
<protein>
    <submittedName>
        <fullName evidence="1">Uncharacterized protein</fullName>
    </submittedName>
</protein>
<organism evidence="1 2">
    <name type="scientific">Chryseobacterium shigense</name>
    <dbReference type="NCBI Taxonomy" id="297244"/>
    <lineage>
        <taxon>Bacteria</taxon>
        <taxon>Pseudomonadati</taxon>
        <taxon>Bacteroidota</taxon>
        <taxon>Flavobacteriia</taxon>
        <taxon>Flavobacteriales</taxon>
        <taxon>Weeksellaceae</taxon>
        <taxon>Chryseobacterium group</taxon>
        <taxon>Chryseobacterium</taxon>
    </lineage>
</organism>
<dbReference type="RefSeq" id="WP_184158568.1">
    <property type="nucleotide sequence ID" value="NZ_JACHLC010000001.1"/>
</dbReference>
<dbReference type="EMBL" id="JACHLC010000001">
    <property type="protein sequence ID" value="MBB6370609.1"/>
    <property type="molecule type" value="Genomic_DNA"/>
</dbReference>
<name>A0A841NH20_9FLAO</name>
<gene>
    <name evidence="1" type="ORF">HNP36_001662</name>
</gene>
<dbReference type="AlphaFoldDB" id="A0A841NH20"/>
<evidence type="ECO:0000313" key="2">
    <source>
        <dbReference type="Proteomes" id="UP000589738"/>
    </source>
</evidence>
<comment type="caution">
    <text evidence="1">The sequence shown here is derived from an EMBL/GenBank/DDBJ whole genome shotgun (WGS) entry which is preliminary data.</text>
</comment>
<keyword evidence="2" id="KW-1185">Reference proteome</keyword>